<accession>A0A3N9P886</accession>
<evidence type="ECO:0000313" key="2">
    <source>
        <dbReference type="EMBL" id="RQW12428.1"/>
    </source>
</evidence>
<reference evidence="2 3" key="1">
    <citation type="submission" date="2018-11" db="EMBL/GenBank/DDBJ databases">
        <title>Genome sequence of strain 7197.</title>
        <authorList>
            <person name="Gao J."/>
            <person name="Sun J."/>
        </authorList>
    </citation>
    <scope>NUCLEOTIDE SEQUENCE [LARGE SCALE GENOMIC DNA]</scope>
    <source>
        <strain evidence="2 3">7197</strain>
    </source>
</reference>
<dbReference type="AlphaFoldDB" id="A0A3N9P886"/>
<feature type="transmembrane region" description="Helical" evidence="1">
    <location>
        <begin position="351"/>
        <end position="369"/>
    </location>
</feature>
<sequence>MIEITTTLPLFISSIYIILLYILYTKKIKKLSPAISMQFFWIIFISLALVFAGDINIGYLGIIWIIISINFYSFGSIVANGFYTKKSVPEKEVFWTINYAYCKKILIVAVTLFMVSSLYSIISTGIRFSTFLDLNQLFDLNAQNAQDRYLNQFNFSLGERVRLQINTILSYFTPFLSGIFLVVSKNIKDKVLCWISFIPTIIGLLSSNAKLGLIVVVFFFVCGILTTQLLLYKKIPELNIRVIIKIVALIVIFFLLLFIAMILRAGRYDAYMIEILKIKFVNYIFGSVFAFDYWFNSTDTTQLYFGARTFNAVTNILGTFAREQGVYKLFYSEGFYNTNVYTVFRGIIEDFGKIGGLIFMYTSGVIAGYSHRNILSNKPSAVCYAVLSANYFFILYSFIISPWSYTSLIAVFILMALVLKILKENRPLDSIK</sequence>
<feature type="transmembrane region" description="Helical" evidence="1">
    <location>
        <begin position="57"/>
        <end position="84"/>
    </location>
</feature>
<feature type="transmembrane region" description="Helical" evidence="1">
    <location>
        <begin position="243"/>
        <end position="263"/>
    </location>
</feature>
<gene>
    <name evidence="2" type="ORF">EH198_08800</name>
</gene>
<evidence type="ECO:0000313" key="3">
    <source>
        <dbReference type="Proteomes" id="UP000282529"/>
    </source>
</evidence>
<dbReference type="EMBL" id="RQPI01000003">
    <property type="protein sequence ID" value="RQW12428.1"/>
    <property type="molecule type" value="Genomic_DNA"/>
</dbReference>
<feature type="transmembrane region" description="Helical" evidence="1">
    <location>
        <begin position="163"/>
        <end position="184"/>
    </location>
</feature>
<feature type="transmembrane region" description="Helical" evidence="1">
    <location>
        <begin position="31"/>
        <end position="51"/>
    </location>
</feature>
<comment type="caution">
    <text evidence="2">The sequence shown here is derived from an EMBL/GenBank/DDBJ whole genome shotgun (WGS) entry which is preliminary data.</text>
</comment>
<feature type="transmembrane region" description="Helical" evidence="1">
    <location>
        <begin position="213"/>
        <end position="231"/>
    </location>
</feature>
<evidence type="ECO:0000256" key="1">
    <source>
        <dbReference type="SAM" id="Phobius"/>
    </source>
</evidence>
<feature type="transmembrane region" description="Helical" evidence="1">
    <location>
        <begin position="405"/>
        <end position="422"/>
    </location>
</feature>
<keyword evidence="1" id="KW-0812">Transmembrane</keyword>
<organism evidence="2 3">
    <name type="scientific">Paenibacillus rhizophilus</name>
    <dbReference type="NCBI Taxonomy" id="1850366"/>
    <lineage>
        <taxon>Bacteria</taxon>
        <taxon>Bacillati</taxon>
        <taxon>Bacillota</taxon>
        <taxon>Bacilli</taxon>
        <taxon>Bacillales</taxon>
        <taxon>Paenibacillaceae</taxon>
        <taxon>Paenibacillus</taxon>
    </lineage>
</organism>
<name>A0A3N9P886_9BACL</name>
<keyword evidence="1" id="KW-0472">Membrane</keyword>
<dbReference type="NCBIfam" id="TIGR04370">
    <property type="entry name" value="glyco_rpt_poly"/>
    <property type="match status" value="1"/>
</dbReference>
<protein>
    <submittedName>
        <fullName evidence="2">Oligosaccharide repeat unit polymerase</fullName>
    </submittedName>
</protein>
<keyword evidence="1" id="KW-1133">Transmembrane helix</keyword>
<dbReference type="Proteomes" id="UP000282529">
    <property type="component" value="Unassembled WGS sequence"/>
</dbReference>
<dbReference type="OrthoDB" id="3010275at2"/>
<keyword evidence="3" id="KW-1185">Reference proteome</keyword>
<feature type="transmembrane region" description="Helical" evidence="1">
    <location>
        <begin position="191"/>
        <end position="207"/>
    </location>
</feature>
<dbReference type="RefSeq" id="WP_124695157.1">
    <property type="nucleotide sequence ID" value="NZ_JBHUFE010000004.1"/>
</dbReference>
<proteinExistence type="predicted"/>
<feature type="transmembrane region" description="Helical" evidence="1">
    <location>
        <begin position="6"/>
        <end position="24"/>
    </location>
</feature>
<feature type="transmembrane region" description="Helical" evidence="1">
    <location>
        <begin position="381"/>
        <end position="399"/>
    </location>
</feature>
<feature type="transmembrane region" description="Helical" evidence="1">
    <location>
        <begin position="105"/>
        <end position="126"/>
    </location>
</feature>